<reference evidence="4 5" key="1">
    <citation type="submission" date="2017-03" db="EMBL/GenBank/DDBJ databases">
        <title>Complete genome sequence of Candidatus 'Thiodictyon syntrophicum' sp. nov. strain Cad16T, a photolithoautotroph purple sulfur bacterium isolated from an alpine meromictic lake.</title>
        <authorList>
            <person name="Luedin S.M."/>
            <person name="Pothier J.F."/>
            <person name="Danza F."/>
            <person name="Storelli N."/>
            <person name="Wittwer M."/>
            <person name="Tonolla M."/>
        </authorList>
    </citation>
    <scope>NUCLEOTIDE SEQUENCE [LARGE SCALE GENOMIC DNA]</scope>
    <source>
        <strain evidence="4 5">Cad16T</strain>
    </source>
</reference>
<dbReference type="InterPro" id="IPR014795">
    <property type="entry name" value="TacA_1-like"/>
</dbReference>
<dbReference type="Pfam" id="PF08681">
    <property type="entry name" value="TacA1"/>
    <property type="match status" value="1"/>
</dbReference>
<proteinExistence type="inferred from homology"/>
<evidence type="ECO:0008006" key="6">
    <source>
        <dbReference type="Google" id="ProtNLM"/>
    </source>
</evidence>
<accession>A0A2K8U8P7</accession>
<evidence type="ECO:0000256" key="2">
    <source>
        <dbReference type="ARBA" id="ARBA00049988"/>
    </source>
</evidence>
<dbReference type="AlphaFoldDB" id="A0A2K8U8P7"/>
<evidence type="ECO:0000256" key="1">
    <source>
        <dbReference type="ARBA" id="ARBA00022649"/>
    </source>
</evidence>
<dbReference type="OrthoDB" id="5297163at2"/>
<evidence type="ECO:0000256" key="3">
    <source>
        <dbReference type="SAM" id="MobiDB-lite"/>
    </source>
</evidence>
<evidence type="ECO:0000313" key="5">
    <source>
        <dbReference type="Proteomes" id="UP000232638"/>
    </source>
</evidence>
<evidence type="ECO:0000313" key="4">
    <source>
        <dbReference type="EMBL" id="AUB81927.1"/>
    </source>
</evidence>
<name>A0A2K8U8P7_9GAMM</name>
<dbReference type="GO" id="GO:0006355">
    <property type="term" value="P:regulation of DNA-templated transcription"/>
    <property type="evidence" value="ECO:0007669"/>
    <property type="project" value="InterPro"/>
</dbReference>
<organism evidence="4 5">
    <name type="scientific">Candidatus Thiodictyon syntrophicum</name>
    <dbReference type="NCBI Taxonomy" id="1166950"/>
    <lineage>
        <taxon>Bacteria</taxon>
        <taxon>Pseudomonadati</taxon>
        <taxon>Pseudomonadota</taxon>
        <taxon>Gammaproteobacteria</taxon>
        <taxon>Chromatiales</taxon>
        <taxon>Chromatiaceae</taxon>
        <taxon>Thiodictyon</taxon>
    </lineage>
</organism>
<dbReference type="SUPFAM" id="SSF47598">
    <property type="entry name" value="Ribbon-helix-helix"/>
    <property type="match status" value="1"/>
</dbReference>
<dbReference type="InterPro" id="IPR010985">
    <property type="entry name" value="Ribbon_hlx_hlx"/>
</dbReference>
<sequence length="76" mass="8434">MHSDRFGLASCPDAASTEMDRPQGACEPANRTILDQRTFQVSGDQYQALLDLLDRPARDNPGLSDLFSRPDPWELG</sequence>
<dbReference type="EMBL" id="CP020370">
    <property type="protein sequence ID" value="AUB81927.1"/>
    <property type="molecule type" value="Genomic_DNA"/>
</dbReference>
<protein>
    <recommendedName>
        <fullName evidence="6">DUF1778 domain-containing protein</fullName>
    </recommendedName>
</protein>
<keyword evidence="1" id="KW-1277">Toxin-antitoxin system</keyword>
<keyword evidence="5" id="KW-1185">Reference proteome</keyword>
<gene>
    <name evidence="4" type="ORF">THSYN_13800</name>
</gene>
<dbReference type="KEGG" id="tsy:THSYN_13800"/>
<comment type="similarity">
    <text evidence="2">Belongs to the TacA antitoxin family.</text>
</comment>
<feature type="region of interest" description="Disordered" evidence="3">
    <location>
        <begin position="55"/>
        <end position="76"/>
    </location>
</feature>
<feature type="region of interest" description="Disordered" evidence="3">
    <location>
        <begin position="1"/>
        <end position="26"/>
    </location>
</feature>
<dbReference type="Proteomes" id="UP000232638">
    <property type="component" value="Chromosome"/>
</dbReference>
<dbReference type="Gene3D" id="1.20.5.780">
    <property type="entry name" value="Single helix bin"/>
    <property type="match status" value="1"/>
</dbReference>